<gene>
    <name evidence="1" type="ORF">L3Q82_017170</name>
</gene>
<organism evidence="1 2">
    <name type="scientific">Scortum barcoo</name>
    <name type="common">barcoo grunter</name>
    <dbReference type="NCBI Taxonomy" id="214431"/>
    <lineage>
        <taxon>Eukaryota</taxon>
        <taxon>Metazoa</taxon>
        <taxon>Chordata</taxon>
        <taxon>Craniata</taxon>
        <taxon>Vertebrata</taxon>
        <taxon>Euteleostomi</taxon>
        <taxon>Actinopterygii</taxon>
        <taxon>Neopterygii</taxon>
        <taxon>Teleostei</taxon>
        <taxon>Neoteleostei</taxon>
        <taxon>Acanthomorphata</taxon>
        <taxon>Eupercaria</taxon>
        <taxon>Centrarchiformes</taxon>
        <taxon>Terapontoidei</taxon>
        <taxon>Terapontidae</taxon>
        <taxon>Scortum</taxon>
    </lineage>
</organism>
<proteinExistence type="predicted"/>
<evidence type="ECO:0000313" key="1">
    <source>
        <dbReference type="EMBL" id="KAI3356119.1"/>
    </source>
</evidence>
<protein>
    <submittedName>
        <fullName evidence="1">Uncharacterized protein</fullName>
    </submittedName>
</protein>
<keyword evidence="2" id="KW-1185">Reference proteome</keyword>
<comment type="caution">
    <text evidence="1">The sequence shown here is derived from an EMBL/GenBank/DDBJ whole genome shotgun (WGS) entry which is preliminary data.</text>
</comment>
<evidence type="ECO:0000313" key="2">
    <source>
        <dbReference type="Proteomes" id="UP000831701"/>
    </source>
</evidence>
<accession>A0ACB8VKR0</accession>
<name>A0ACB8VKR0_9TELE</name>
<reference evidence="1" key="1">
    <citation type="submission" date="2022-04" db="EMBL/GenBank/DDBJ databases">
        <title>Jade perch genome.</title>
        <authorList>
            <person name="Chao B."/>
        </authorList>
    </citation>
    <scope>NUCLEOTIDE SEQUENCE</scope>
    <source>
        <strain evidence="1">CB-2022</strain>
    </source>
</reference>
<dbReference type="Proteomes" id="UP000831701">
    <property type="component" value="Chromosome 20"/>
</dbReference>
<dbReference type="EMBL" id="CM041550">
    <property type="protein sequence ID" value="KAI3356119.1"/>
    <property type="molecule type" value="Genomic_DNA"/>
</dbReference>
<sequence>MFSALPPLSTRQFEAVDARSLVPVVAWQPPNPVMLSCWLHQTSQDLQHVLERFAAECEAAWDENQHLQIRGHGSLRKRGLKRSSSSGGWWKRVFSSSISGKDGASPGLTGGIGAGPSSGGVQVSRGLVHE</sequence>